<keyword evidence="2" id="KW-1185">Reference proteome</keyword>
<evidence type="ECO:0000313" key="2">
    <source>
        <dbReference type="Proteomes" id="UP001241747"/>
    </source>
</evidence>
<comment type="caution">
    <text evidence="1">The sequence shown here is derived from an EMBL/GenBank/DDBJ whole genome shotgun (WGS) entry which is preliminary data.</text>
</comment>
<protein>
    <submittedName>
        <fullName evidence="1">Uncharacterized protein</fullName>
    </submittedName>
</protein>
<dbReference type="Proteomes" id="UP001241747">
    <property type="component" value="Unassembled WGS sequence"/>
</dbReference>
<accession>A0ABU0LJ66</accession>
<sequence>MTQFAQRHTTRRTGSRIASLLLAASLSGLSLVALGLPLAVSFPSTAWSAPIDDYIAARDRLAAEVAAAVKAGEKEDAVDKRNASAIKDLQARMAALVGPVRFQGTQPAPIFMPTTLISEYLESKEPDGLLFSSSDYLTRFFISPEPVFLNWLSGRAAAADAPPVFRAGLAAAAGSAPLYNAVLGTDAAFIKYMDLPVREGAGPTVNAAFGLFTQTGARNDVPNSIVVTRVADGRVVIGAADVKVEIPPLPACDQIWSGYEAKAKALIAAAEKAKNDQDPRWDESAKVEEEGAAAYRACFVKAAPALPFYAAATKQAEALLAAARGE</sequence>
<organism evidence="1 2">
    <name type="scientific">Xanthobacter agilis</name>
    <dbReference type="NCBI Taxonomy" id="47492"/>
    <lineage>
        <taxon>Bacteria</taxon>
        <taxon>Pseudomonadati</taxon>
        <taxon>Pseudomonadota</taxon>
        <taxon>Alphaproteobacteria</taxon>
        <taxon>Hyphomicrobiales</taxon>
        <taxon>Xanthobacteraceae</taxon>
        <taxon>Xanthobacter</taxon>
    </lineage>
</organism>
<reference evidence="1 2" key="1">
    <citation type="submission" date="2023-07" db="EMBL/GenBank/DDBJ databases">
        <title>Genomic Encyclopedia of Type Strains, Phase IV (KMG-IV): sequencing the most valuable type-strain genomes for metagenomic binning, comparative biology and taxonomic classification.</title>
        <authorList>
            <person name="Goeker M."/>
        </authorList>
    </citation>
    <scope>NUCLEOTIDE SEQUENCE [LARGE SCALE GENOMIC DNA]</scope>
    <source>
        <strain evidence="1 2">DSM 3770</strain>
    </source>
</reference>
<gene>
    <name evidence="1" type="ORF">QOZ94_003985</name>
</gene>
<name>A0ABU0LJ66_XANAG</name>
<proteinExistence type="predicted"/>
<dbReference type="RefSeq" id="WP_237346333.1">
    <property type="nucleotide sequence ID" value="NZ_JABWGX010000018.1"/>
</dbReference>
<evidence type="ECO:0000313" key="1">
    <source>
        <dbReference type="EMBL" id="MDQ0507169.1"/>
    </source>
</evidence>
<dbReference type="EMBL" id="JAUSVY010000014">
    <property type="protein sequence ID" value="MDQ0507169.1"/>
    <property type="molecule type" value="Genomic_DNA"/>
</dbReference>